<gene>
    <name evidence="2" type="ORF">DERYTH_LOCUS8866</name>
</gene>
<feature type="non-terminal residue" evidence="2">
    <location>
        <position position="1"/>
    </location>
</feature>
<sequence>TFEPFLTVNDHSTLTMNTNTSTSNQSSYSFNQAKHHTSRKQQTDRDPVPVPVSVRKTTKFPTLIITTNTTFNLVQQFTSAVNLQPSNLSGLSKPKNIFTTKPNLLTANNLAFLPNSTANSYQDLPMDTHSNAIIKSLPKKSYTTALTDNQKVKPKYKYSGHQDFQYLNRNKPSLLLSTLDEIKAIINYISILEPIILPATSQQQVKTAIAFLHTHFTFREVHFHIINIPELPVSKWKLFNNYVPD</sequence>
<comment type="caution">
    <text evidence="2">The sequence shown here is derived from an EMBL/GenBank/DDBJ whole genome shotgun (WGS) entry which is preliminary data.</text>
</comment>
<evidence type="ECO:0000313" key="2">
    <source>
        <dbReference type="EMBL" id="CAG8625502.1"/>
    </source>
</evidence>
<dbReference type="Proteomes" id="UP000789405">
    <property type="component" value="Unassembled WGS sequence"/>
</dbReference>
<keyword evidence="3" id="KW-1185">Reference proteome</keyword>
<feature type="region of interest" description="Disordered" evidence="1">
    <location>
        <begin position="1"/>
        <end position="52"/>
    </location>
</feature>
<reference evidence="2" key="1">
    <citation type="submission" date="2021-06" db="EMBL/GenBank/DDBJ databases">
        <authorList>
            <person name="Kallberg Y."/>
            <person name="Tangrot J."/>
            <person name="Rosling A."/>
        </authorList>
    </citation>
    <scope>NUCLEOTIDE SEQUENCE</scope>
    <source>
        <strain evidence="2">MA453B</strain>
    </source>
</reference>
<name>A0A9N9GU45_9GLOM</name>
<dbReference type="AlphaFoldDB" id="A0A9N9GU45"/>
<evidence type="ECO:0000313" key="3">
    <source>
        <dbReference type="Proteomes" id="UP000789405"/>
    </source>
</evidence>
<protein>
    <submittedName>
        <fullName evidence="2">8760_t:CDS:1</fullName>
    </submittedName>
</protein>
<accession>A0A9N9GU45</accession>
<proteinExistence type="predicted"/>
<feature type="non-terminal residue" evidence="2">
    <location>
        <position position="245"/>
    </location>
</feature>
<organism evidence="2 3">
    <name type="scientific">Dentiscutata erythropus</name>
    <dbReference type="NCBI Taxonomy" id="1348616"/>
    <lineage>
        <taxon>Eukaryota</taxon>
        <taxon>Fungi</taxon>
        <taxon>Fungi incertae sedis</taxon>
        <taxon>Mucoromycota</taxon>
        <taxon>Glomeromycotina</taxon>
        <taxon>Glomeromycetes</taxon>
        <taxon>Diversisporales</taxon>
        <taxon>Gigasporaceae</taxon>
        <taxon>Dentiscutata</taxon>
    </lineage>
</organism>
<dbReference type="EMBL" id="CAJVPY010004684">
    <property type="protein sequence ID" value="CAG8625502.1"/>
    <property type="molecule type" value="Genomic_DNA"/>
</dbReference>
<feature type="compositionally biased region" description="Low complexity" evidence="1">
    <location>
        <begin position="12"/>
        <end position="31"/>
    </location>
</feature>
<evidence type="ECO:0000256" key="1">
    <source>
        <dbReference type="SAM" id="MobiDB-lite"/>
    </source>
</evidence>